<dbReference type="Proteomes" id="UP000828236">
    <property type="component" value="Unassembled WGS sequence"/>
</dbReference>
<dbReference type="EMBL" id="SDOV01000003">
    <property type="protein sequence ID" value="KAH7643081.1"/>
    <property type="molecule type" value="Genomic_DNA"/>
</dbReference>
<reference evidence="1" key="2">
    <citation type="journal article" date="2021" name="World Allergy Organ. J.">
        <title>Chromosome-level assembly of Dermatophagoides farinae genome and transcriptome reveals two novel allergens Der f 37 and Der f 39.</title>
        <authorList>
            <person name="Chen J."/>
            <person name="Cai Z."/>
            <person name="Fan D."/>
            <person name="Hu J."/>
            <person name="Hou Y."/>
            <person name="He Y."/>
            <person name="Zhang Z."/>
            <person name="Zhao Z."/>
            <person name="Gao P."/>
            <person name="Hu W."/>
            <person name="Sun J."/>
            <person name="Li J."/>
            <person name="Ji K."/>
        </authorList>
    </citation>
    <scope>NUCLEOTIDE SEQUENCE</scope>
    <source>
        <strain evidence="1">JKM2019</strain>
    </source>
</reference>
<reference evidence="1" key="1">
    <citation type="submission" date="2020-06" db="EMBL/GenBank/DDBJ databases">
        <authorList>
            <person name="Ji K."/>
            <person name="Li J."/>
        </authorList>
    </citation>
    <scope>NUCLEOTIDE SEQUENCE</scope>
    <source>
        <strain evidence="1">JKM2019</strain>
        <tissue evidence="1">Whole body</tissue>
    </source>
</reference>
<organism evidence="1">
    <name type="scientific">Dermatophagoides farinae</name>
    <name type="common">American house dust mite</name>
    <dbReference type="NCBI Taxonomy" id="6954"/>
    <lineage>
        <taxon>Eukaryota</taxon>
        <taxon>Metazoa</taxon>
        <taxon>Ecdysozoa</taxon>
        <taxon>Arthropoda</taxon>
        <taxon>Chelicerata</taxon>
        <taxon>Arachnida</taxon>
        <taxon>Acari</taxon>
        <taxon>Acariformes</taxon>
        <taxon>Sarcoptiformes</taxon>
        <taxon>Astigmata</taxon>
        <taxon>Psoroptidia</taxon>
        <taxon>Analgoidea</taxon>
        <taxon>Pyroglyphidae</taxon>
        <taxon>Dermatophagoidinae</taxon>
        <taxon>Dermatophagoides</taxon>
    </lineage>
</organism>
<dbReference type="AlphaFoldDB" id="A0A9D4P2Q7"/>
<proteinExistence type="predicted"/>
<name>A0A9D4P2Q7_DERFA</name>
<accession>A0A9D4P2Q7</accession>
<evidence type="ECO:0000313" key="1">
    <source>
        <dbReference type="EMBL" id="KAH7643081.1"/>
    </source>
</evidence>
<protein>
    <submittedName>
        <fullName evidence="1">Uncharacterized protein</fullName>
    </submittedName>
</protein>
<sequence>MSYLFLLRFSSILVFFLISISKYLDSALAALNKDFVGFVKNLDNQFVENKISGRVLLATYNKDPINSRIGKFSSISSSSL</sequence>
<gene>
    <name evidence="1" type="ORF">HUG17_9772</name>
</gene>
<comment type="caution">
    <text evidence="1">The sequence shown here is derived from an EMBL/GenBank/DDBJ whole genome shotgun (WGS) entry which is preliminary data.</text>
</comment>